<reference evidence="2" key="1">
    <citation type="submission" date="2019-03" db="EMBL/GenBank/DDBJ databases">
        <title>WGS assembly of Setaria viridis.</title>
        <authorList>
            <person name="Huang P."/>
            <person name="Jenkins J."/>
            <person name="Grimwood J."/>
            <person name="Barry K."/>
            <person name="Healey A."/>
            <person name="Mamidi S."/>
            <person name="Sreedasyam A."/>
            <person name="Shu S."/>
            <person name="Feldman M."/>
            <person name="Wu J."/>
            <person name="Yu Y."/>
            <person name="Chen C."/>
            <person name="Johnson J."/>
            <person name="Rokhsar D."/>
            <person name="Baxter I."/>
            <person name="Schmutz J."/>
            <person name="Brutnell T."/>
            <person name="Kellogg E."/>
        </authorList>
    </citation>
    <scope>NUCLEOTIDE SEQUENCE [LARGE SCALE GENOMIC DNA]</scope>
</reference>
<keyword evidence="3" id="KW-1185">Reference proteome</keyword>
<dbReference type="Gramene" id="TKW00257">
    <property type="protein sequence ID" value="TKW00257"/>
    <property type="gene ID" value="SEVIR_8G096750v2"/>
</dbReference>
<evidence type="ECO:0000256" key="1">
    <source>
        <dbReference type="SAM" id="MobiDB-lite"/>
    </source>
</evidence>
<proteinExistence type="predicted"/>
<sequence length="82" mass="9258">MRRPRLLLAGTVKTPLWWAPRRSYEGRQKSNLPRSEASLVTRTRKSQLLRAAAAEGEEVVPSLGSGHRDQDIPVTQVRRHSS</sequence>
<protein>
    <submittedName>
        <fullName evidence="2">Uncharacterized protein</fullName>
    </submittedName>
</protein>
<evidence type="ECO:0000313" key="3">
    <source>
        <dbReference type="Proteomes" id="UP000298652"/>
    </source>
</evidence>
<dbReference type="AlphaFoldDB" id="A0A4U6TRR5"/>
<dbReference type="EMBL" id="CM016559">
    <property type="protein sequence ID" value="TKW00257.1"/>
    <property type="molecule type" value="Genomic_DNA"/>
</dbReference>
<name>A0A4U6TRR5_SETVI</name>
<organism evidence="2 3">
    <name type="scientific">Setaria viridis</name>
    <name type="common">Green bristlegrass</name>
    <name type="synonym">Setaria italica subsp. viridis</name>
    <dbReference type="NCBI Taxonomy" id="4556"/>
    <lineage>
        <taxon>Eukaryota</taxon>
        <taxon>Viridiplantae</taxon>
        <taxon>Streptophyta</taxon>
        <taxon>Embryophyta</taxon>
        <taxon>Tracheophyta</taxon>
        <taxon>Spermatophyta</taxon>
        <taxon>Magnoliopsida</taxon>
        <taxon>Liliopsida</taxon>
        <taxon>Poales</taxon>
        <taxon>Poaceae</taxon>
        <taxon>PACMAD clade</taxon>
        <taxon>Panicoideae</taxon>
        <taxon>Panicodae</taxon>
        <taxon>Paniceae</taxon>
        <taxon>Cenchrinae</taxon>
        <taxon>Setaria</taxon>
    </lineage>
</organism>
<accession>A0A4U6TRR5</accession>
<feature type="region of interest" description="Disordered" evidence="1">
    <location>
        <begin position="57"/>
        <end position="82"/>
    </location>
</feature>
<gene>
    <name evidence="2" type="ORF">SEVIR_8G096750v2</name>
</gene>
<dbReference type="Proteomes" id="UP000298652">
    <property type="component" value="Chromosome 8"/>
</dbReference>
<evidence type="ECO:0000313" key="2">
    <source>
        <dbReference type="EMBL" id="TKW00257.1"/>
    </source>
</evidence>